<dbReference type="InterPro" id="IPR029149">
    <property type="entry name" value="Creatin/AminoP/Spt16_N"/>
</dbReference>
<dbReference type="InterPro" id="IPR000587">
    <property type="entry name" value="Creatinase_N"/>
</dbReference>
<name>Q8KJB7_RHILI</name>
<dbReference type="Pfam" id="PF01321">
    <property type="entry name" value="Creatinase_N"/>
    <property type="match status" value="1"/>
</dbReference>
<dbReference type="PANTHER" id="PTHR46112:SF2">
    <property type="entry name" value="XAA-PRO AMINOPEPTIDASE P-RELATED"/>
    <property type="match status" value="1"/>
</dbReference>
<evidence type="ECO:0000259" key="1">
    <source>
        <dbReference type="Pfam" id="PF00557"/>
    </source>
</evidence>
<feature type="domain" description="Creatinase N-terminal" evidence="2">
    <location>
        <begin position="19"/>
        <end position="160"/>
    </location>
</feature>
<dbReference type="InterPro" id="IPR036005">
    <property type="entry name" value="Creatinase/aminopeptidase-like"/>
</dbReference>
<sequence length="386" mass="42953">MTEAANSRMDFPLEEYRARLHRTQEEMAKYHLPVLLLHQPENINYLTGLDDVMYVSYLALVVPSRGNPVLVIRDMEVPAAQNTSWVKDYVVYPDAAIDPLRVSLDAAHKALHGLGLAGGRIGLDDHSWFLTAERWKMLQTVLPHANLVAEPLIVDHLRLIKSQREIDYLRGAARSVDAGMRVGLDAIKGGVSERELAVAVYSELTRACTQVPDGCQITSGDRTNLIHGWSTDRRLERGDPVYFELNGIHKGYWARLMRTAVVGPATAQQRRVAEKIIGIQDEAIALMRPGIPASVVDQACREPILVAGLRQTYTNRTGYSLGLNQRPSTAELIREFLPDVKWVLQPGMVFHMVAIAGGMGFSETVLVTEDGPERLTGLDRRLFESA</sequence>
<dbReference type="Pfam" id="PF00557">
    <property type="entry name" value="Peptidase_M24"/>
    <property type="match status" value="1"/>
</dbReference>
<evidence type="ECO:0000313" key="3">
    <source>
        <dbReference type="EMBL" id="CAD31284.1"/>
    </source>
</evidence>
<dbReference type="InterPro" id="IPR050659">
    <property type="entry name" value="Peptidase_M24B"/>
</dbReference>
<dbReference type="EMBL" id="AL672114">
    <property type="protein sequence ID" value="CAD31284.1"/>
    <property type="molecule type" value="Genomic_DNA"/>
</dbReference>
<dbReference type="AlphaFoldDB" id="Q8KJB7"/>
<dbReference type="SUPFAM" id="SSF53092">
    <property type="entry name" value="Creatinase/prolidase N-terminal domain"/>
    <property type="match status" value="1"/>
</dbReference>
<dbReference type="PANTHER" id="PTHR46112">
    <property type="entry name" value="AMINOPEPTIDASE"/>
    <property type="match status" value="1"/>
</dbReference>
<reference evidence="3" key="1">
    <citation type="journal article" date="2002" name="J. Bacteriol.">
        <title>Comparative sequence analysis of the symbiosis island of Mesorhizobium loti strain R7A.</title>
        <authorList>
            <person name="Sullivan J.T."/>
            <person name="Trzebiatowski J.R."/>
            <person name="Cruickshank R.W."/>
            <person name="Gouzy J."/>
            <person name="Brown S.D."/>
            <person name="Elliot R.M."/>
            <person name="Fleetwood D.J."/>
            <person name="McCallum N.G."/>
            <person name="Rossbach U."/>
            <person name="Stuart G.S."/>
            <person name="Weaver J.E."/>
            <person name="Webby R.J."/>
            <person name="de Bruijn F.J."/>
            <person name="Ronson C.W."/>
        </authorList>
    </citation>
    <scope>NUCLEOTIDE SEQUENCE</scope>
    <source>
        <strain evidence="3">R7A</strain>
    </source>
</reference>
<dbReference type="Gene3D" id="3.90.230.10">
    <property type="entry name" value="Creatinase/methionine aminopeptidase superfamily"/>
    <property type="match status" value="1"/>
</dbReference>
<dbReference type="InterPro" id="IPR000994">
    <property type="entry name" value="Pept_M24"/>
</dbReference>
<accession>Q8KJB7</accession>
<protein>
    <submittedName>
        <fullName evidence="3">PUTATIVE HYDROLASE/PEPTIDASE PROTEIN</fullName>
    </submittedName>
</protein>
<evidence type="ECO:0000259" key="2">
    <source>
        <dbReference type="Pfam" id="PF01321"/>
    </source>
</evidence>
<proteinExistence type="predicted"/>
<dbReference type="CDD" id="cd01066">
    <property type="entry name" value="APP_MetAP"/>
    <property type="match status" value="1"/>
</dbReference>
<gene>
    <name evidence="3" type="primary">msi252</name>
</gene>
<dbReference type="SUPFAM" id="SSF55920">
    <property type="entry name" value="Creatinase/aminopeptidase"/>
    <property type="match status" value="1"/>
</dbReference>
<dbReference type="GO" id="GO:0016787">
    <property type="term" value="F:hydrolase activity"/>
    <property type="evidence" value="ECO:0007669"/>
    <property type="project" value="UniProtKB-KW"/>
</dbReference>
<feature type="domain" description="Peptidase M24" evidence="1">
    <location>
        <begin position="168"/>
        <end position="369"/>
    </location>
</feature>
<dbReference type="Gene3D" id="3.40.350.10">
    <property type="entry name" value="Creatinase/prolidase N-terminal domain"/>
    <property type="match status" value="1"/>
</dbReference>
<keyword evidence="3" id="KW-0378">Hydrolase</keyword>
<organism evidence="3">
    <name type="scientific">Rhizobium loti</name>
    <name type="common">Mesorhizobium loti</name>
    <dbReference type="NCBI Taxonomy" id="381"/>
    <lineage>
        <taxon>Bacteria</taxon>
        <taxon>Pseudomonadati</taxon>
        <taxon>Pseudomonadota</taxon>
        <taxon>Alphaproteobacteria</taxon>
        <taxon>Hyphomicrobiales</taxon>
        <taxon>Phyllobacteriaceae</taxon>
        <taxon>Mesorhizobium</taxon>
    </lineage>
</organism>